<evidence type="ECO:0000313" key="5">
    <source>
        <dbReference type="Proteomes" id="UP001195660"/>
    </source>
</evidence>
<dbReference type="EMBL" id="WOFE01000002">
    <property type="protein sequence ID" value="MBM5571321.1"/>
    <property type="molecule type" value="Genomic_DNA"/>
</dbReference>
<protein>
    <submittedName>
        <fullName evidence="4">Alpha/beta hydrolase fold domain-containing protein</fullName>
    </submittedName>
</protein>
<dbReference type="InterPro" id="IPR050300">
    <property type="entry name" value="GDXG_lipolytic_enzyme"/>
</dbReference>
<dbReference type="Proteomes" id="UP001195660">
    <property type="component" value="Unassembled WGS sequence"/>
</dbReference>
<dbReference type="InterPro" id="IPR029058">
    <property type="entry name" value="AB_hydrolase_fold"/>
</dbReference>
<organism evidence="4 5">
    <name type="scientific">Deefgea chitinilytica</name>
    <dbReference type="NCBI Taxonomy" id="570276"/>
    <lineage>
        <taxon>Bacteria</taxon>
        <taxon>Pseudomonadati</taxon>
        <taxon>Pseudomonadota</taxon>
        <taxon>Betaproteobacteria</taxon>
        <taxon>Neisseriales</taxon>
        <taxon>Chitinibacteraceae</taxon>
        <taxon>Deefgea</taxon>
    </lineage>
</organism>
<evidence type="ECO:0000256" key="1">
    <source>
        <dbReference type="ARBA" id="ARBA00022801"/>
    </source>
</evidence>
<keyword evidence="2" id="KW-0472">Membrane</keyword>
<dbReference type="SUPFAM" id="SSF53474">
    <property type="entry name" value="alpha/beta-Hydrolases"/>
    <property type="match status" value="1"/>
</dbReference>
<dbReference type="InterPro" id="IPR049492">
    <property type="entry name" value="BD-FAE-like_dom"/>
</dbReference>
<dbReference type="GO" id="GO:0016787">
    <property type="term" value="F:hydrolase activity"/>
    <property type="evidence" value="ECO:0007669"/>
    <property type="project" value="UniProtKB-KW"/>
</dbReference>
<dbReference type="Gene3D" id="3.40.50.1820">
    <property type="entry name" value="alpha/beta hydrolase"/>
    <property type="match status" value="1"/>
</dbReference>
<keyword evidence="1 4" id="KW-0378">Hydrolase</keyword>
<dbReference type="PANTHER" id="PTHR48081">
    <property type="entry name" value="AB HYDROLASE SUPERFAMILY PROTEIN C4A8.06C"/>
    <property type="match status" value="1"/>
</dbReference>
<comment type="caution">
    <text evidence="4">The sequence shown here is derived from an EMBL/GenBank/DDBJ whole genome shotgun (WGS) entry which is preliminary data.</text>
</comment>
<proteinExistence type="predicted"/>
<evidence type="ECO:0000313" key="4">
    <source>
        <dbReference type="EMBL" id="MBM5571321.1"/>
    </source>
</evidence>
<dbReference type="Pfam" id="PF20434">
    <property type="entry name" value="BD-FAE"/>
    <property type="match status" value="1"/>
</dbReference>
<accession>A0ABS2CAZ8</accession>
<name>A0ABS2CAZ8_9NEIS</name>
<keyword evidence="2" id="KW-1133">Transmembrane helix</keyword>
<evidence type="ECO:0000259" key="3">
    <source>
        <dbReference type="Pfam" id="PF20434"/>
    </source>
</evidence>
<keyword evidence="2" id="KW-0812">Transmembrane</keyword>
<evidence type="ECO:0000256" key="2">
    <source>
        <dbReference type="SAM" id="Phobius"/>
    </source>
</evidence>
<feature type="domain" description="BD-FAE-like" evidence="3">
    <location>
        <begin position="131"/>
        <end position="325"/>
    </location>
</feature>
<sequence length="370" mass="39365">MEGECQKAVCGIEVNWVTQSRDYAIADERLNRLAIIDLIGLLCIISCSDDLYCILTNRCKLIPISNLLLGRCKMAYFWLLLVFFITACGGGGGGGAAPSTVNSTPVATAATNEPTTSLIVRYGARSEQYGLYKAPSGSGPFPLAVIIHGGCWNRFIASASIMQPLADSLTRAGWATLNLEYRVPEDLPYQAIDTFQDIATAMDSLPVMLSNLPVNLKRTVVIGHSAGGHLALWAGSRASIPTSSLLYKNNPTLPQAVIGLAAIADLAAYESQKRFTGCASNIPKLRGSFAETEVSPQQMSAKGVPIYMISATGDSIVSAENSDSYQQQQLKLGNVVNVSKISGDHFTLIQSSGGAFDKILKIINAVPAAP</sequence>
<gene>
    <name evidence="4" type="ORF">GM173_06970</name>
</gene>
<keyword evidence="5" id="KW-1185">Reference proteome</keyword>
<feature type="transmembrane region" description="Helical" evidence="2">
    <location>
        <begin position="76"/>
        <end position="97"/>
    </location>
</feature>
<feature type="transmembrane region" description="Helical" evidence="2">
    <location>
        <begin position="33"/>
        <end position="55"/>
    </location>
</feature>
<reference evidence="4 5" key="1">
    <citation type="submission" date="2019-11" db="EMBL/GenBank/DDBJ databases">
        <title>Novel Deefgea species.</title>
        <authorList>
            <person name="Han J.-H."/>
        </authorList>
    </citation>
    <scope>NUCLEOTIDE SEQUENCE [LARGE SCALE GENOMIC DNA]</scope>
    <source>
        <strain evidence="4 5">LMG 24817</strain>
    </source>
</reference>